<organism evidence="1 2">
    <name type="scientific">Rarispira pelagica</name>
    <dbReference type="NCBI Taxonomy" id="3141764"/>
    <lineage>
        <taxon>Bacteria</taxon>
        <taxon>Pseudomonadati</taxon>
        <taxon>Spirochaetota</taxon>
        <taxon>Spirochaetia</taxon>
        <taxon>Winmispirales</taxon>
        <taxon>Winmispiraceae</taxon>
        <taxon>Rarispira</taxon>
    </lineage>
</organism>
<dbReference type="EMBL" id="JBCHKQ010000008">
    <property type="protein sequence ID" value="MEM5948952.1"/>
    <property type="molecule type" value="Genomic_DNA"/>
</dbReference>
<gene>
    <name evidence="1" type="ORF">WKV44_10415</name>
</gene>
<reference evidence="1 2" key="1">
    <citation type="submission" date="2024-03" db="EMBL/GenBank/DDBJ databases">
        <title>Ignisphaera cupida sp. nov., a hyperthermophilic hydrolytic archaeon from a hot spring of Kamchatka, and proposal of Ignisphaeraceae fam. nov.</title>
        <authorList>
            <person name="Podosokorskaya O.A."/>
            <person name="Elcheninov A.G."/>
            <person name="Maltseva A.I."/>
            <person name="Zayulina K.S."/>
            <person name="Novikov A."/>
            <person name="Merkel A.Y."/>
        </authorList>
    </citation>
    <scope>NUCLEOTIDE SEQUENCE [LARGE SCALE GENOMIC DNA]</scope>
    <source>
        <strain evidence="1 2">38H-sp</strain>
    </source>
</reference>
<keyword evidence="2" id="KW-1185">Reference proteome</keyword>
<sequence length="177" mass="20406">MKNNFNNYRINLTIMDSKSELLEYLARFKNNSLLLGQDSEVEDTFTLIELYQDDISDIYFVIGIISESSIKPEYLMAKGVNKLFLGFNREVNVFDIQKKENEIKIELGTRFATFIEVENIILIMFETGCLSVTQNGSEIWKIDKDVVEDFIIDGSLLELCFIDEDSCKVSIKDGRII</sequence>
<dbReference type="Proteomes" id="UP001466331">
    <property type="component" value="Unassembled WGS sequence"/>
</dbReference>
<evidence type="ECO:0000313" key="1">
    <source>
        <dbReference type="EMBL" id="MEM5948952.1"/>
    </source>
</evidence>
<name>A0ABU9UE55_9SPIR</name>
<proteinExistence type="predicted"/>
<dbReference type="RefSeq" id="WP_420070405.1">
    <property type="nucleotide sequence ID" value="NZ_JBCHKQ010000008.1"/>
</dbReference>
<protein>
    <submittedName>
        <fullName evidence="1">Uncharacterized protein</fullName>
    </submittedName>
</protein>
<evidence type="ECO:0000313" key="2">
    <source>
        <dbReference type="Proteomes" id="UP001466331"/>
    </source>
</evidence>
<accession>A0ABU9UE55</accession>
<comment type="caution">
    <text evidence="1">The sequence shown here is derived from an EMBL/GenBank/DDBJ whole genome shotgun (WGS) entry which is preliminary data.</text>
</comment>